<gene>
    <name evidence="1" type="ORF">O6H91_19G039400</name>
</gene>
<dbReference type="EMBL" id="CM055110">
    <property type="protein sequence ID" value="KAJ7521132.1"/>
    <property type="molecule type" value="Genomic_DNA"/>
</dbReference>
<proteinExistence type="predicted"/>
<evidence type="ECO:0000313" key="2">
    <source>
        <dbReference type="Proteomes" id="UP001162992"/>
    </source>
</evidence>
<sequence>MGSLGSFRRIKQQMTGAFPEPSCVLRTLKLVLAVSLIVLGLIFAGSLLAGTQALNATYSTISSGDMRKSKGWLPNIVALSFRSESIAIPVEGMNICPLEYSELIPCQDEAYVRTISRNLNISRKEHLERHCPPPNSRLFCLIPPPKDYKLPIKWPKSRDFIWRSNVNHTLLAEVKGGQNWVHASGSRMWFPGGGTHFKHGASQYIQRLGDIITNGTGDLRTAGVVQVLDVGCGVASFAAYLLPLQIQTMSFAPIDSHENQIQFALERGIAAMVGVLGTTRMPYPSNAFELVHCSRCRVDWHENDGILLKEVDRVLRSNGYFVYSAPPAYKKDKDFPDIWAKLTKLTSSLCWVLIGKKVQTAVWRKVGNASCSASMTAPHTNFCDRIDDLDTSWNRSLQDCIGLQRSIQLPLWPARLMKYPARLKLQGLPRSFCGVSAAEFEMDTTFWRDQVNRYWQLLQVPENAIRNVMDMSAIYGSFAAALWEKPLWVMNVVPSELRNTLPAVYDRGLIGTYHNWCEPFSTYPRSYDLLHAYKLFSSYQKHGQGCHLADILLEMDRLLRPKGSVLIVDYPDIVKEAYRLAPKFLWNAEVHTLYSDGKALREQLLLCQKKFWIVE</sequence>
<comment type="caution">
    <text evidence="1">The sequence shown here is derived from an EMBL/GenBank/DDBJ whole genome shotgun (WGS) entry which is preliminary data.</text>
</comment>
<protein>
    <submittedName>
        <fullName evidence="1">Uncharacterized protein</fullName>
    </submittedName>
</protein>
<evidence type="ECO:0000313" key="1">
    <source>
        <dbReference type="EMBL" id="KAJ7521132.1"/>
    </source>
</evidence>
<organism evidence="1 2">
    <name type="scientific">Diphasiastrum complanatum</name>
    <name type="common">Issler's clubmoss</name>
    <name type="synonym">Lycopodium complanatum</name>
    <dbReference type="NCBI Taxonomy" id="34168"/>
    <lineage>
        <taxon>Eukaryota</taxon>
        <taxon>Viridiplantae</taxon>
        <taxon>Streptophyta</taxon>
        <taxon>Embryophyta</taxon>
        <taxon>Tracheophyta</taxon>
        <taxon>Lycopodiopsida</taxon>
        <taxon>Lycopodiales</taxon>
        <taxon>Lycopodiaceae</taxon>
        <taxon>Lycopodioideae</taxon>
        <taxon>Diphasiastrum</taxon>
    </lineage>
</organism>
<accession>A0ACC2AV38</accession>
<dbReference type="Proteomes" id="UP001162992">
    <property type="component" value="Chromosome 19"/>
</dbReference>
<keyword evidence="2" id="KW-1185">Reference proteome</keyword>
<name>A0ACC2AV38_DIPCM</name>
<reference evidence="2" key="1">
    <citation type="journal article" date="2024" name="Proc. Natl. Acad. Sci. U.S.A.">
        <title>Extraordinary preservation of gene collinearity over three hundred million years revealed in homosporous lycophytes.</title>
        <authorList>
            <person name="Li C."/>
            <person name="Wickell D."/>
            <person name="Kuo L.Y."/>
            <person name="Chen X."/>
            <person name="Nie B."/>
            <person name="Liao X."/>
            <person name="Peng D."/>
            <person name="Ji J."/>
            <person name="Jenkins J."/>
            <person name="Williams M."/>
            <person name="Shu S."/>
            <person name="Plott C."/>
            <person name="Barry K."/>
            <person name="Rajasekar S."/>
            <person name="Grimwood J."/>
            <person name="Han X."/>
            <person name="Sun S."/>
            <person name="Hou Z."/>
            <person name="He W."/>
            <person name="Dai G."/>
            <person name="Sun C."/>
            <person name="Schmutz J."/>
            <person name="Leebens-Mack J.H."/>
            <person name="Li F.W."/>
            <person name="Wang L."/>
        </authorList>
    </citation>
    <scope>NUCLEOTIDE SEQUENCE [LARGE SCALE GENOMIC DNA]</scope>
    <source>
        <strain evidence="2">cv. PW_Plant_1</strain>
    </source>
</reference>